<name>A0ABS9SPP0_9BACT</name>
<protein>
    <submittedName>
        <fullName evidence="1">Uncharacterized protein</fullName>
    </submittedName>
</protein>
<dbReference type="RefSeq" id="WP_240832407.1">
    <property type="nucleotide sequence ID" value="NZ_JAKWBL010000004.1"/>
</dbReference>
<evidence type="ECO:0000313" key="1">
    <source>
        <dbReference type="EMBL" id="MCH5600337.1"/>
    </source>
</evidence>
<comment type="caution">
    <text evidence="1">The sequence shown here is derived from an EMBL/GenBank/DDBJ whole genome shotgun (WGS) entry which is preliminary data.</text>
</comment>
<gene>
    <name evidence="1" type="ORF">MKP09_21670</name>
</gene>
<accession>A0ABS9SPP0</accession>
<keyword evidence="2" id="KW-1185">Reference proteome</keyword>
<organism evidence="1 2">
    <name type="scientific">Niabella ginsengisoli</name>
    <dbReference type="NCBI Taxonomy" id="522298"/>
    <lineage>
        <taxon>Bacteria</taxon>
        <taxon>Pseudomonadati</taxon>
        <taxon>Bacteroidota</taxon>
        <taxon>Chitinophagia</taxon>
        <taxon>Chitinophagales</taxon>
        <taxon>Chitinophagaceae</taxon>
        <taxon>Niabella</taxon>
    </lineage>
</organism>
<evidence type="ECO:0000313" key="2">
    <source>
        <dbReference type="Proteomes" id="UP001202248"/>
    </source>
</evidence>
<dbReference type="Proteomes" id="UP001202248">
    <property type="component" value="Unassembled WGS sequence"/>
</dbReference>
<proteinExistence type="predicted"/>
<sequence length="75" mass="8759">MRLSQSMAEQLEFIHSLPVKERVVQYSSDYIYSSARDYAGMPGLVKISKPARVEHELYEIESRKNGFRTNYNQQS</sequence>
<dbReference type="EMBL" id="JAKWBL010000004">
    <property type="protein sequence ID" value="MCH5600337.1"/>
    <property type="molecule type" value="Genomic_DNA"/>
</dbReference>
<reference evidence="1 2" key="1">
    <citation type="submission" date="2022-02" db="EMBL/GenBank/DDBJ databases">
        <authorList>
            <person name="Min J."/>
        </authorList>
    </citation>
    <scope>NUCLEOTIDE SEQUENCE [LARGE SCALE GENOMIC DNA]</scope>
    <source>
        <strain evidence="1 2">GR10-1</strain>
    </source>
</reference>